<evidence type="ECO:0000313" key="10">
    <source>
        <dbReference type="Proteomes" id="UP000249185"/>
    </source>
</evidence>
<dbReference type="PANTHER" id="PTHR43014">
    <property type="entry name" value="MERCURIC REDUCTASE"/>
    <property type="match status" value="1"/>
</dbReference>
<organism evidence="9 10">
    <name type="scientific">Rhodovulum sulfidophilum</name>
    <name type="common">Rhodobacter sulfidophilus</name>
    <dbReference type="NCBI Taxonomy" id="35806"/>
    <lineage>
        <taxon>Bacteria</taxon>
        <taxon>Pseudomonadati</taxon>
        <taxon>Pseudomonadota</taxon>
        <taxon>Alphaproteobacteria</taxon>
        <taxon>Rhodobacterales</taxon>
        <taxon>Paracoccaceae</taxon>
        <taxon>Rhodovulum</taxon>
    </lineage>
</organism>
<evidence type="ECO:0000256" key="3">
    <source>
        <dbReference type="ARBA" id="ARBA00022827"/>
    </source>
</evidence>
<evidence type="ECO:0000256" key="4">
    <source>
        <dbReference type="PIRSR" id="PIRSR000350-2"/>
    </source>
</evidence>
<dbReference type="PRINTS" id="PR00368">
    <property type="entry name" value="FADPNR"/>
</dbReference>
<protein>
    <submittedName>
        <fullName evidence="9">FAD-containing oxidoreductase</fullName>
    </submittedName>
</protein>
<comment type="cofactor">
    <cofactor evidence="5">
        <name>FAD</name>
        <dbReference type="ChEBI" id="CHEBI:57692"/>
    </cofactor>
    <text evidence="5">Binds 1 FAD per subunit.</text>
</comment>
<dbReference type="EMBL" id="QFPW01000005">
    <property type="protein sequence ID" value="PZQ50094.1"/>
    <property type="molecule type" value="Genomic_DNA"/>
</dbReference>
<name>A0A2W5NAM6_RHOSU</name>
<accession>A0A2W5NAM6</accession>
<dbReference type="SUPFAM" id="SSF51905">
    <property type="entry name" value="FAD/NAD(P)-binding domain"/>
    <property type="match status" value="1"/>
</dbReference>
<feature type="disulfide bond" description="Redox-active" evidence="6">
    <location>
        <begin position="43"/>
        <end position="48"/>
    </location>
</feature>
<evidence type="ECO:0000256" key="1">
    <source>
        <dbReference type="ARBA" id="ARBA00007532"/>
    </source>
</evidence>
<keyword evidence="5" id="KW-0547">Nucleotide-binding</keyword>
<feature type="binding site" evidence="5">
    <location>
        <position position="52"/>
    </location>
    <ligand>
        <name>FAD</name>
        <dbReference type="ChEBI" id="CHEBI:57692"/>
    </ligand>
</feature>
<dbReference type="PRINTS" id="PR00411">
    <property type="entry name" value="PNDRDTASEI"/>
</dbReference>
<feature type="active site" description="Proton acceptor" evidence="4">
    <location>
        <position position="441"/>
    </location>
</feature>
<dbReference type="Gene3D" id="3.50.50.60">
    <property type="entry name" value="FAD/NAD(P)-binding domain"/>
    <property type="match status" value="2"/>
</dbReference>
<dbReference type="InterPro" id="IPR036188">
    <property type="entry name" value="FAD/NAD-bd_sf"/>
</dbReference>
<evidence type="ECO:0000256" key="2">
    <source>
        <dbReference type="ARBA" id="ARBA00022630"/>
    </source>
</evidence>
<keyword evidence="5" id="KW-0520">NAD</keyword>
<evidence type="ECO:0000259" key="7">
    <source>
        <dbReference type="Pfam" id="PF02852"/>
    </source>
</evidence>
<feature type="domain" description="Pyridine nucleotide-disulphide oxidoreductase dimerisation" evidence="7">
    <location>
        <begin position="345"/>
        <end position="449"/>
    </location>
</feature>
<dbReference type="GO" id="GO:0003955">
    <property type="term" value="F:NAD(P)H dehydrogenase (quinone) activity"/>
    <property type="evidence" value="ECO:0007669"/>
    <property type="project" value="TreeGrafter"/>
</dbReference>
<reference evidence="9 10" key="1">
    <citation type="submission" date="2017-08" db="EMBL/GenBank/DDBJ databases">
        <title>Infants hospitalized years apart are colonized by the same room-sourced microbial strains.</title>
        <authorList>
            <person name="Brooks B."/>
            <person name="Olm M.R."/>
            <person name="Firek B.A."/>
            <person name="Baker R."/>
            <person name="Thomas B.C."/>
            <person name="Morowitz M.J."/>
            <person name="Banfield J.F."/>
        </authorList>
    </citation>
    <scope>NUCLEOTIDE SEQUENCE [LARGE SCALE GENOMIC DNA]</scope>
    <source>
        <strain evidence="9">S2_005_002_R2_34</strain>
    </source>
</reference>
<dbReference type="Proteomes" id="UP000249185">
    <property type="component" value="Unassembled WGS sequence"/>
</dbReference>
<dbReference type="Pfam" id="PF07992">
    <property type="entry name" value="Pyr_redox_2"/>
    <property type="match status" value="1"/>
</dbReference>
<dbReference type="NCBIfam" id="NF004992">
    <property type="entry name" value="PRK06370.1-4"/>
    <property type="match status" value="1"/>
</dbReference>
<feature type="binding site" evidence="5">
    <location>
        <position position="200"/>
    </location>
    <ligand>
        <name>NAD(+)</name>
        <dbReference type="ChEBI" id="CHEBI:57540"/>
    </ligand>
</feature>
<dbReference type="InterPro" id="IPR004099">
    <property type="entry name" value="Pyr_nucl-diS_OxRdtase_dimer"/>
</dbReference>
<dbReference type="AlphaFoldDB" id="A0A2W5NAM6"/>
<feature type="domain" description="FAD/NAD(P)-binding" evidence="8">
    <location>
        <begin position="9"/>
        <end position="321"/>
    </location>
</feature>
<dbReference type="InterPro" id="IPR023753">
    <property type="entry name" value="FAD/NAD-binding_dom"/>
</dbReference>
<dbReference type="SUPFAM" id="SSF55424">
    <property type="entry name" value="FAD/NAD-linked reductases, dimerisation (C-terminal) domain"/>
    <property type="match status" value="1"/>
</dbReference>
<sequence>MTREPFDDVVIGAGQAGPSLAARLAGAGRKVALIERKFLGGTCVNYGCRPTKALIASARVAAMARRAADYGIAAGPVSADMAAVRARVAGIVAEGRDGLATWLAGVPGLTLIEGHARFTGPDAIRVGDRDLAAERVFLDVGARAALPDLPGIRDVPVLDNVGILELAELPGHLVVVGGGYIGLEFAQAFRRLGAEVTVVEKGPRLIGREDPEVSDAVRAILEAEGVRVRTHAACIRFSPRDTGVAVHVDCAEGAPEEIGTHVLVAMGRQPNTDDLGLATIGLSTDPRGVIPVDDRLATAVPGVWALGECNGRGAFTHTAYNDFEIVAANLLDGGDRKVTDRLPAYALFTDPPLGRAGMSEAEARASGRRVLVGRRPMTRVSRAVERGETQGFIKVLADADSREILGAAILGIEGDEAIHAVLDLIYAGAPVETLTRAVHIHPTVSELLPTVFQEMVPLEPAEPH</sequence>
<dbReference type="PANTHER" id="PTHR43014:SF2">
    <property type="entry name" value="MERCURIC REDUCTASE"/>
    <property type="match status" value="1"/>
</dbReference>
<proteinExistence type="inferred from homology"/>
<dbReference type="PIRSF" id="PIRSF000350">
    <property type="entry name" value="Mercury_reductase_MerA"/>
    <property type="match status" value="1"/>
</dbReference>
<keyword evidence="3 5" id="KW-0274">FAD</keyword>
<comment type="caution">
    <text evidence="9">The sequence shown here is derived from an EMBL/GenBank/DDBJ whole genome shotgun (WGS) entry which is preliminary data.</text>
</comment>
<evidence type="ECO:0000256" key="5">
    <source>
        <dbReference type="PIRSR" id="PIRSR000350-3"/>
    </source>
</evidence>
<dbReference type="GO" id="GO:0050660">
    <property type="term" value="F:flavin adenine dinucleotide binding"/>
    <property type="evidence" value="ECO:0007669"/>
    <property type="project" value="TreeGrafter"/>
</dbReference>
<evidence type="ECO:0000259" key="8">
    <source>
        <dbReference type="Pfam" id="PF07992"/>
    </source>
</evidence>
<dbReference type="InterPro" id="IPR016156">
    <property type="entry name" value="FAD/NAD-linked_Rdtase_dimer_sf"/>
</dbReference>
<gene>
    <name evidence="9" type="ORF">DI556_08460</name>
</gene>
<dbReference type="InterPro" id="IPR001100">
    <property type="entry name" value="Pyr_nuc-diS_OxRdtase"/>
</dbReference>
<comment type="similarity">
    <text evidence="1">Belongs to the class-I pyridine nucleotide-disulfide oxidoreductase family.</text>
</comment>
<dbReference type="Pfam" id="PF02852">
    <property type="entry name" value="Pyr_redox_dim"/>
    <property type="match status" value="1"/>
</dbReference>
<feature type="binding site" evidence="5">
    <location>
        <position position="267"/>
    </location>
    <ligand>
        <name>NAD(+)</name>
        <dbReference type="ChEBI" id="CHEBI:57540"/>
    </ligand>
</feature>
<evidence type="ECO:0000256" key="6">
    <source>
        <dbReference type="PIRSR" id="PIRSR000350-4"/>
    </source>
</evidence>
<keyword evidence="2" id="KW-0285">Flavoprotein</keyword>
<dbReference type="Gene3D" id="3.30.390.30">
    <property type="match status" value="1"/>
</dbReference>
<evidence type="ECO:0000313" key="9">
    <source>
        <dbReference type="EMBL" id="PZQ50094.1"/>
    </source>
</evidence>
<feature type="binding site" evidence="5">
    <location>
        <begin position="177"/>
        <end position="184"/>
    </location>
    <ligand>
        <name>NAD(+)</name>
        <dbReference type="ChEBI" id="CHEBI:57540"/>
    </ligand>
</feature>